<evidence type="ECO:0000313" key="1">
    <source>
        <dbReference type="EMBL" id="GIY14975.1"/>
    </source>
</evidence>
<keyword evidence="2" id="KW-1185">Reference proteome</keyword>
<dbReference type="Proteomes" id="UP001054945">
    <property type="component" value="Unassembled WGS sequence"/>
</dbReference>
<reference evidence="1 2" key="1">
    <citation type="submission" date="2021-06" db="EMBL/GenBank/DDBJ databases">
        <title>Caerostris extrusa draft genome.</title>
        <authorList>
            <person name="Kono N."/>
            <person name="Arakawa K."/>
        </authorList>
    </citation>
    <scope>NUCLEOTIDE SEQUENCE [LARGE SCALE GENOMIC DNA]</scope>
</reference>
<name>A0AAV4R3W7_CAEEX</name>
<dbReference type="AlphaFoldDB" id="A0AAV4R3W7"/>
<accession>A0AAV4R3W7</accession>
<gene>
    <name evidence="1" type="ORF">CEXT_440891</name>
</gene>
<comment type="caution">
    <text evidence="1">The sequence shown here is derived from an EMBL/GenBank/DDBJ whole genome shotgun (WGS) entry which is preliminary data.</text>
</comment>
<protein>
    <recommendedName>
        <fullName evidence="3">Ycf15</fullName>
    </recommendedName>
</protein>
<organism evidence="1 2">
    <name type="scientific">Caerostris extrusa</name>
    <name type="common">Bark spider</name>
    <name type="synonym">Caerostris bankana</name>
    <dbReference type="NCBI Taxonomy" id="172846"/>
    <lineage>
        <taxon>Eukaryota</taxon>
        <taxon>Metazoa</taxon>
        <taxon>Ecdysozoa</taxon>
        <taxon>Arthropoda</taxon>
        <taxon>Chelicerata</taxon>
        <taxon>Arachnida</taxon>
        <taxon>Araneae</taxon>
        <taxon>Araneomorphae</taxon>
        <taxon>Entelegynae</taxon>
        <taxon>Araneoidea</taxon>
        <taxon>Araneidae</taxon>
        <taxon>Caerostris</taxon>
    </lineage>
</organism>
<dbReference type="EMBL" id="BPLR01007175">
    <property type="protein sequence ID" value="GIY14975.1"/>
    <property type="molecule type" value="Genomic_DNA"/>
</dbReference>
<evidence type="ECO:0008006" key="3">
    <source>
        <dbReference type="Google" id="ProtNLM"/>
    </source>
</evidence>
<evidence type="ECO:0000313" key="2">
    <source>
        <dbReference type="Proteomes" id="UP001054945"/>
    </source>
</evidence>
<sequence length="82" mass="9461">MGQRFFSFKEKNIFGSNQENSGAPEQIDRPISSVGLERRANNAKVAGSIPSWANVSFLLKKKKYFWIQSREQWCSRTDRPAH</sequence>
<proteinExistence type="predicted"/>